<organism evidence="3 4">
    <name type="scientific">Candidatus Campylobacter infans</name>
    <dbReference type="NCBI Taxonomy" id="2561898"/>
    <lineage>
        <taxon>Bacteria</taxon>
        <taxon>Pseudomonadati</taxon>
        <taxon>Campylobacterota</taxon>
        <taxon>Epsilonproteobacteria</taxon>
        <taxon>Campylobacterales</taxon>
        <taxon>Campylobacteraceae</taxon>
        <taxon>Campylobacter</taxon>
    </lineage>
</organism>
<dbReference type="KEGG" id="cinf:CINF_1581"/>
<dbReference type="RefSeq" id="WP_179975155.1">
    <property type="nucleotide sequence ID" value="NZ_CP049075.1"/>
</dbReference>
<dbReference type="Pfam" id="PF02470">
    <property type="entry name" value="MlaD"/>
    <property type="match status" value="1"/>
</dbReference>
<protein>
    <submittedName>
        <fullName evidence="3">Lipid asymmetry ABC transporter MlaABCDEF, periplasmic component MlaD</fullName>
    </submittedName>
</protein>
<dbReference type="Proteomes" id="UP000509414">
    <property type="component" value="Chromosome"/>
</dbReference>
<evidence type="ECO:0000256" key="1">
    <source>
        <dbReference type="SAM" id="Phobius"/>
    </source>
</evidence>
<dbReference type="InterPro" id="IPR003399">
    <property type="entry name" value="Mce/MlaD"/>
</dbReference>
<keyword evidence="4" id="KW-1185">Reference proteome</keyword>
<sequence>MENKNSYFIAGLIFVIFSFGALIFILFMNGYKNDYADEYFIQTDELPRGIKKGGAVYFVGVNAGIIKDVYFLDASSAKVEIAILMQKGLPISANSLAQVETAGISGVSFINISRGDGLAFSQKKRIIQIKQAGLAQIESNVLSISQKLDLTLTHINEILGDGNTSGLWGFLNQIASKQNADNLSEILINAKDFSANLKNLELNQTINNLNALSTDIQKSAHTFNALANTLNARLERGEFNYKAILMDTSDDLALTNAQLRATLKQISQALIRLERDPYGFFFNSPKKDKK</sequence>
<reference evidence="3 4" key="1">
    <citation type="submission" date="2020-02" db="EMBL/GenBank/DDBJ databases">
        <title>Complete genome sequence of the novel Campylobacter species Candidatus Campylobacter infans.</title>
        <authorList>
            <person name="Duim B."/>
            <person name="Zomer A."/>
            <person name="van der Graaf L."/>
            <person name="Wagenaar J."/>
        </authorList>
    </citation>
    <scope>NUCLEOTIDE SEQUENCE [LARGE SCALE GENOMIC DNA]</scope>
    <source>
        <strain evidence="3 4">19S00001</strain>
    </source>
</reference>
<name>A0A7H9CIV9_9BACT</name>
<keyword evidence="1" id="KW-0472">Membrane</keyword>
<keyword evidence="1" id="KW-0812">Transmembrane</keyword>
<gene>
    <name evidence="3" type="primary">mlaD</name>
    <name evidence="3" type="ORF">CINF_1581</name>
</gene>
<dbReference type="PANTHER" id="PTHR36698:SF2">
    <property type="entry name" value="MCE_MLAD DOMAIN-CONTAINING PROTEIN"/>
    <property type="match status" value="1"/>
</dbReference>
<dbReference type="PANTHER" id="PTHR36698">
    <property type="entry name" value="BLL5892 PROTEIN"/>
    <property type="match status" value="1"/>
</dbReference>
<dbReference type="EMBL" id="CP049075">
    <property type="protein sequence ID" value="QLI06056.1"/>
    <property type="molecule type" value="Genomic_DNA"/>
</dbReference>
<evidence type="ECO:0000313" key="4">
    <source>
        <dbReference type="Proteomes" id="UP000509414"/>
    </source>
</evidence>
<evidence type="ECO:0000313" key="3">
    <source>
        <dbReference type="EMBL" id="QLI06056.1"/>
    </source>
</evidence>
<accession>A0A7H9CIV9</accession>
<feature type="domain" description="Mce/MlaD" evidence="2">
    <location>
        <begin position="38"/>
        <end position="115"/>
    </location>
</feature>
<feature type="transmembrane region" description="Helical" evidence="1">
    <location>
        <begin position="6"/>
        <end position="27"/>
    </location>
</feature>
<dbReference type="AlphaFoldDB" id="A0A7H9CIV9"/>
<keyword evidence="1" id="KW-1133">Transmembrane helix</keyword>
<proteinExistence type="predicted"/>
<evidence type="ECO:0000259" key="2">
    <source>
        <dbReference type="Pfam" id="PF02470"/>
    </source>
</evidence>